<dbReference type="InterPro" id="IPR027417">
    <property type="entry name" value="P-loop_NTPase"/>
</dbReference>
<name>A0A2T0JZR8_9ACTN</name>
<organism evidence="1 2">
    <name type="scientific">Actinoplanes italicus</name>
    <dbReference type="NCBI Taxonomy" id="113567"/>
    <lineage>
        <taxon>Bacteria</taxon>
        <taxon>Bacillati</taxon>
        <taxon>Actinomycetota</taxon>
        <taxon>Actinomycetes</taxon>
        <taxon>Micromonosporales</taxon>
        <taxon>Micromonosporaceae</taxon>
        <taxon>Actinoplanes</taxon>
    </lineage>
</organism>
<sequence length="713" mass="77396">MAHRQKPGAIRCDRGIPARIPRHPAAGLSATRWRDRAGTPTLCFMANLGDVMDDVRWHGFVGRAAQVAAFDDALAGRSARRVLFVHGPGGVGKTTLLLHLRSRARRAGRPAVYLDGSELDPSPEGFVHAVQSVDTGAAPVLLVDGYEHLAPIDGWLRRDLVPTLPADGVVVVAGRDAPAPAWRADLGWRGLVAVHSLGDLDEADSTALLERAGVAAPDREAIMRLGRGHPLALALLADVALTGTVPRTLADAPDLISALIASLVNDAPSDAHLVGLGTCAKVLLTTEDLLRRTVGDDAPRVWEWLRDRPFVTVRPHGLTPHDLTRAVLEAEFERRFPDRYRDLHRVVHDYVVAGLRASSGTHRQLLAQQLAQLHREGPFSAQFRAVAADGTIALVRARPEELPGVAELIGTHVGPRSAELARGWFAERQAGASVVRVEGGIGGFVHHARCPSGSTTENEDPVVRAILDHVARTAPLRPGEQVDISRFLLGHDGAQSDPYAVFAGSISSIIEWCGRPLAWAFIVSVEPSFWGPFFDYLAFREILEVTFDGRRHVVYGNDWRRFPVHTWLELMQEREQSGGTGPPPDWMQLPAPLSRDTFDAAVRAALPNLCRPDRIAASRLVGTHLGTDAATVRTALRTAVDELAGLPRGDRLRAVLHRTYVSPAPTQEAAAEVLGLPFSTYRRHLAKAVDELAGRLWARETGQEKTGQEVTGD</sequence>
<accession>A0A2T0JZR8</accession>
<protein>
    <submittedName>
        <fullName evidence="1">AAA ATPase-like protein</fullName>
    </submittedName>
</protein>
<dbReference type="SUPFAM" id="SSF52540">
    <property type="entry name" value="P-loop containing nucleoside triphosphate hydrolases"/>
    <property type="match status" value="1"/>
</dbReference>
<reference evidence="1 2" key="1">
    <citation type="submission" date="2018-03" db="EMBL/GenBank/DDBJ databases">
        <title>Genomic Encyclopedia of Archaeal and Bacterial Type Strains, Phase II (KMG-II): from individual species to whole genera.</title>
        <authorList>
            <person name="Goeker M."/>
        </authorList>
    </citation>
    <scope>NUCLEOTIDE SEQUENCE [LARGE SCALE GENOMIC DNA]</scope>
    <source>
        <strain evidence="1 2">DSM 43146</strain>
    </source>
</reference>
<proteinExistence type="predicted"/>
<keyword evidence="2" id="KW-1185">Reference proteome</keyword>
<evidence type="ECO:0000313" key="1">
    <source>
        <dbReference type="EMBL" id="PRX15809.1"/>
    </source>
</evidence>
<gene>
    <name evidence="1" type="ORF">CLV67_12248</name>
</gene>
<dbReference type="Proteomes" id="UP000239415">
    <property type="component" value="Unassembled WGS sequence"/>
</dbReference>
<dbReference type="EMBL" id="PVMZ01000022">
    <property type="protein sequence ID" value="PRX15809.1"/>
    <property type="molecule type" value="Genomic_DNA"/>
</dbReference>
<comment type="caution">
    <text evidence="1">The sequence shown here is derived from an EMBL/GenBank/DDBJ whole genome shotgun (WGS) entry which is preliminary data.</text>
</comment>
<dbReference type="Gene3D" id="3.40.50.300">
    <property type="entry name" value="P-loop containing nucleotide triphosphate hydrolases"/>
    <property type="match status" value="1"/>
</dbReference>
<dbReference type="AlphaFoldDB" id="A0A2T0JZR8"/>
<evidence type="ECO:0000313" key="2">
    <source>
        <dbReference type="Proteomes" id="UP000239415"/>
    </source>
</evidence>